<dbReference type="InterPro" id="IPR045122">
    <property type="entry name" value="Csc1-like"/>
</dbReference>
<dbReference type="PANTHER" id="PTHR13018">
    <property type="entry name" value="PROBABLE MEMBRANE PROTEIN DUF221-RELATED"/>
    <property type="match status" value="1"/>
</dbReference>
<evidence type="ECO:0000259" key="9">
    <source>
        <dbReference type="Pfam" id="PF12621"/>
    </source>
</evidence>
<evidence type="ECO:0000259" key="10">
    <source>
        <dbReference type="Pfam" id="PF13967"/>
    </source>
</evidence>
<feature type="transmembrane region" description="Helical" evidence="7">
    <location>
        <begin position="98"/>
        <end position="121"/>
    </location>
</feature>
<organism evidence="12 13">
    <name type="scientific">Basidiobolus ranarum</name>
    <dbReference type="NCBI Taxonomy" id="34480"/>
    <lineage>
        <taxon>Eukaryota</taxon>
        <taxon>Fungi</taxon>
        <taxon>Fungi incertae sedis</taxon>
        <taxon>Zoopagomycota</taxon>
        <taxon>Entomophthoromycotina</taxon>
        <taxon>Basidiobolomycetes</taxon>
        <taxon>Basidiobolales</taxon>
        <taxon>Basidiobolaceae</taxon>
        <taxon>Basidiobolus</taxon>
    </lineage>
</organism>
<keyword evidence="6 7" id="KW-0472">Membrane</keyword>
<protein>
    <submittedName>
        <fullName evidence="12">Phosphate metabolism protein 7</fullName>
    </submittedName>
</protein>
<feature type="transmembrane region" description="Helical" evidence="7">
    <location>
        <begin position="646"/>
        <end position="663"/>
    </location>
</feature>
<keyword evidence="13" id="KW-1185">Reference proteome</keyword>
<evidence type="ECO:0000256" key="6">
    <source>
        <dbReference type="ARBA" id="ARBA00023136"/>
    </source>
</evidence>
<evidence type="ECO:0000256" key="2">
    <source>
        <dbReference type="ARBA" id="ARBA00007779"/>
    </source>
</evidence>
<comment type="subcellular location">
    <subcellularLocation>
        <location evidence="1">Membrane</location>
        <topology evidence="1">Multi-pass membrane protein</topology>
    </subcellularLocation>
</comment>
<feature type="transmembrane region" description="Helical" evidence="7">
    <location>
        <begin position="565"/>
        <end position="594"/>
    </location>
</feature>
<keyword evidence="4 7" id="KW-0812">Transmembrane</keyword>
<gene>
    <name evidence="12" type="primary">PHM7_2</name>
    <name evidence="12" type="ORF">K7432_003687</name>
</gene>
<evidence type="ECO:0000259" key="8">
    <source>
        <dbReference type="Pfam" id="PF02714"/>
    </source>
</evidence>
<reference evidence="12 13" key="1">
    <citation type="submission" date="2023-04" db="EMBL/GenBank/DDBJ databases">
        <title>Genome of Basidiobolus ranarum AG-B5.</title>
        <authorList>
            <person name="Stajich J.E."/>
            <person name="Carter-House D."/>
            <person name="Gryganskyi A."/>
        </authorList>
    </citation>
    <scope>NUCLEOTIDE SEQUENCE [LARGE SCALE GENOMIC DNA]</scope>
    <source>
        <strain evidence="12 13">AG-B5</strain>
    </source>
</reference>
<dbReference type="InterPro" id="IPR003864">
    <property type="entry name" value="CSC1/OSCA1-like_7TM"/>
</dbReference>
<dbReference type="Proteomes" id="UP001479436">
    <property type="component" value="Unassembled WGS sequence"/>
</dbReference>
<dbReference type="Pfam" id="PF02714">
    <property type="entry name" value="RSN1_7TM"/>
    <property type="match status" value="1"/>
</dbReference>
<evidence type="ECO:0000256" key="7">
    <source>
        <dbReference type="SAM" id="Phobius"/>
    </source>
</evidence>
<dbReference type="PANTHER" id="PTHR13018:SF139">
    <property type="entry name" value="PHOSPHATE METABOLISM PROTEIN 7"/>
    <property type="match status" value="1"/>
</dbReference>
<comment type="similarity">
    <text evidence="2">Belongs to the CSC1 (TC 1.A.17) family.</text>
</comment>
<dbReference type="InterPro" id="IPR032880">
    <property type="entry name" value="CSC1/OSCA1-like_N"/>
</dbReference>
<comment type="caution">
    <text evidence="12">The sequence shown here is derived from an EMBL/GenBank/DDBJ whole genome shotgun (WGS) entry which is preliminary data.</text>
</comment>
<evidence type="ECO:0000313" key="12">
    <source>
        <dbReference type="EMBL" id="KAK9766898.1"/>
    </source>
</evidence>
<evidence type="ECO:0000259" key="11">
    <source>
        <dbReference type="Pfam" id="PF14703"/>
    </source>
</evidence>
<feature type="domain" description="10TM putative phosphate transporter extracellular tail" evidence="9">
    <location>
        <begin position="789"/>
        <end position="850"/>
    </location>
</feature>
<evidence type="ECO:0000256" key="4">
    <source>
        <dbReference type="ARBA" id="ARBA00022692"/>
    </source>
</evidence>
<feature type="transmembrane region" description="Helical" evidence="7">
    <location>
        <begin position="141"/>
        <end position="160"/>
    </location>
</feature>
<evidence type="ECO:0000256" key="3">
    <source>
        <dbReference type="ARBA" id="ARBA00022448"/>
    </source>
</evidence>
<accession>A0ABR2WZG1</accession>
<evidence type="ECO:0000256" key="1">
    <source>
        <dbReference type="ARBA" id="ARBA00004141"/>
    </source>
</evidence>
<dbReference type="InterPro" id="IPR022257">
    <property type="entry name" value="PHM7_ext"/>
</dbReference>
<keyword evidence="3" id="KW-0813">Transport</keyword>
<dbReference type="Pfam" id="PF12621">
    <property type="entry name" value="PHM7_ext"/>
    <property type="match status" value="1"/>
</dbReference>
<feature type="transmembrane region" description="Helical" evidence="7">
    <location>
        <begin position="363"/>
        <end position="387"/>
    </location>
</feature>
<feature type="transmembrane region" description="Helical" evidence="7">
    <location>
        <begin position="622"/>
        <end position="640"/>
    </location>
</feature>
<feature type="domain" description="CSC1/OSCA1-like N-terminal transmembrane" evidence="10">
    <location>
        <begin position="14"/>
        <end position="161"/>
    </location>
</feature>
<sequence>MADNNSTDNMQVASFVSSLIFNIAIAAVLFLVFTLVRHSDNSVYEPRTYMVEEDKRPPKLTKSPISWIVNVFKTKDRVLLQRVGLDAFMFLRFMRTSFFLFLIYTVFGYAILFPLNAVSPTEGKTEILRFGTGNVLDHKRLWGHVVLNFFFIGLALYLIYRDSREYIHLRQRYMMSTDHQNSPMASTILVTGIPHDTNNIQTLQEMFDVFPGGVRHICINRNIGKLEKDINNRTSILGKLESAETKLIKAGMKDPSKPPQRPTHKTGFIPCCGEKVDSIEYYREELAQLNQVIVMKQKNLDQYTPESSAFITFNNQLAAHLAAQSLAHNMPLAMEAKYVEVSPDDVVWGNLGMFSIERSIRKIIALAMVIALVILWFIPTAFVQSIANLDTLTKFIPFLSVIDSWPASVKGIITGVLPSVALAILMAVLPMILRALIKFEGTVRHSDIELSLMNKYFFFLVVNVFFVTLVSGPIFNVIEKVINGNFDPAEIATTISSNLPKASVFFISYVLLQTFIGASKEILQGVPLVLRYVMRFVLASTPRKLSALESLPGFVWGTSFPQHTLIFVVGIAFATIAPILLPFIAAYFGLYYLVYCHQFQYVYGSNTAQTGGLFYPRAVNHMFTGIYIFHVCVLCQFFIAQAYAQGIVQVVLLIITIIVNIFGKRGFSPLLKYLPLNIAVDPTPLGLTEGNMAYKKESSPQTQPGDVDLERQGFIDNSETPVGYQPNIPNGEKHEANNFNSNVTQANGGANPPVNFVSAKHEKLSIPNSSANSHTSSTRRKAFSFSVHDGANEVYLHPALRDPVPTVWIPQDSVGLSDREVFAMDKQLIPATNEGAHIDEAKGHIVLTKHDGPPNVVQSEE</sequence>
<feature type="transmembrane region" description="Helical" evidence="7">
    <location>
        <begin position="12"/>
        <end position="36"/>
    </location>
</feature>
<dbReference type="EMBL" id="JASJQH010000115">
    <property type="protein sequence ID" value="KAK9766898.1"/>
    <property type="molecule type" value="Genomic_DNA"/>
</dbReference>
<name>A0ABR2WZG1_9FUNG</name>
<feature type="transmembrane region" description="Helical" evidence="7">
    <location>
        <begin position="407"/>
        <end position="436"/>
    </location>
</feature>
<dbReference type="Pfam" id="PF14703">
    <property type="entry name" value="PHM7_cyt"/>
    <property type="match status" value="1"/>
</dbReference>
<dbReference type="InterPro" id="IPR027815">
    <property type="entry name" value="CSC1/OSCA1-like_cyt"/>
</dbReference>
<evidence type="ECO:0000313" key="13">
    <source>
        <dbReference type="Proteomes" id="UP001479436"/>
    </source>
</evidence>
<proteinExistence type="inferred from homology"/>
<feature type="transmembrane region" description="Helical" evidence="7">
    <location>
        <begin position="456"/>
        <end position="478"/>
    </location>
</feature>
<keyword evidence="5 7" id="KW-1133">Transmembrane helix</keyword>
<evidence type="ECO:0000256" key="5">
    <source>
        <dbReference type="ARBA" id="ARBA00022989"/>
    </source>
</evidence>
<feature type="domain" description="CSC1/OSCA1-like 7TM region" evidence="8">
    <location>
        <begin position="361"/>
        <end position="634"/>
    </location>
</feature>
<feature type="domain" description="CSC1/OSCA1-like cytosolic" evidence="11">
    <location>
        <begin position="186"/>
        <end position="350"/>
    </location>
</feature>
<dbReference type="Pfam" id="PF13967">
    <property type="entry name" value="RSN1_TM"/>
    <property type="match status" value="1"/>
</dbReference>